<dbReference type="AlphaFoldDB" id="A0A8H7K5B0"/>
<accession>A0A8H7K5B0</accession>
<evidence type="ECO:0000256" key="1">
    <source>
        <dbReference type="SAM" id="MobiDB-lite"/>
    </source>
</evidence>
<reference evidence="2" key="1">
    <citation type="submission" date="2020-10" db="EMBL/GenBank/DDBJ databases">
        <title>High-Quality Genome Resource of Clonostachys rosea strain S41 by Oxford Nanopore Long-Read Sequencing.</title>
        <authorList>
            <person name="Wang H."/>
        </authorList>
    </citation>
    <scope>NUCLEOTIDE SEQUENCE</scope>
    <source>
        <strain evidence="2">S41</strain>
    </source>
</reference>
<dbReference type="Proteomes" id="UP000616885">
    <property type="component" value="Unassembled WGS sequence"/>
</dbReference>
<comment type="caution">
    <text evidence="2">The sequence shown here is derived from an EMBL/GenBank/DDBJ whole genome shotgun (WGS) entry which is preliminary data.</text>
</comment>
<dbReference type="EMBL" id="JADCTT010000017">
    <property type="protein sequence ID" value="KAF9743436.1"/>
    <property type="molecule type" value="Genomic_DNA"/>
</dbReference>
<organism evidence="2 3">
    <name type="scientific">Bionectria ochroleuca</name>
    <name type="common">Gliocladium roseum</name>
    <dbReference type="NCBI Taxonomy" id="29856"/>
    <lineage>
        <taxon>Eukaryota</taxon>
        <taxon>Fungi</taxon>
        <taxon>Dikarya</taxon>
        <taxon>Ascomycota</taxon>
        <taxon>Pezizomycotina</taxon>
        <taxon>Sordariomycetes</taxon>
        <taxon>Hypocreomycetidae</taxon>
        <taxon>Hypocreales</taxon>
        <taxon>Bionectriaceae</taxon>
        <taxon>Clonostachys</taxon>
    </lineage>
</organism>
<sequence length="251" mass="28860">MSSEPSKIEDTPKPPNPSEVEAAVEQDPLEDHPPSYGNFERQPDATEEDWRLGSPLDREAPCSEDWATRSKPNLIFVLTPATFTSVIREWFKTVPERDWFAVLEVNAKNIPGLMRHGFHCSSANLVPGRGFVELDRRELLKESGFGRTHCQHIRAYKLKGNENTDIEWRGTLEVYAKSSSTLINFDLNWLTPDKMLYTNAWDWNSKPVYSYNRYRERRNFNVVYEGMPLKGWWPWPKASPPSQANPSMAGG</sequence>
<feature type="compositionally biased region" description="Basic and acidic residues" evidence="1">
    <location>
        <begin position="1"/>
        <end position="12"/>
    </location>
</feature>
<name>A0A8H7K5B0_BIOOC</name>
<evidence type="ECO:0000313" key="3">
    <source>
        <dbReference type="Proteomes" id="UP000616885"/>
    </source>
</evidence>
<gene>
    <name evidence="2" type="ORF">IM811_006527</name>
</gene>
<evidence type="ECO:0000313" key="2">
    <source>
        <dbReference type="EMBL" id="KAF9743436.1"/>
    </source>
</evidence>
<proteinExistence type="predicted"/>
<protein>
    <submittedName>
        <fullName evidence="2">Uncharacterized protein</fullName>
    </submittedName>
</protein>
<feature type="compositionally biased region" description="Basic and acidic residues" evidence="1">
    <location>
        <begin position="41"/>
        <end position="61"/>
    </location>
</feature>
<feature type="region of interest" description="Disordered" evidence="1">
    <location>
        <begin position="1"/>
        <end position="64"/>
    </location>
</feature>